<keyword evidence="3" id="KW-1185">Reference proteome</keyword>
<dbReference type="Proteomes" id="UP001501586">
    <property type="component" value="Unassembled WGS sequence"/>
</dbReference>
<organism evidence="2 3">
    <name type="scientific">Brevibacterium daeguense</name>
    <dbReference type="NCBI Taxonomy" id="909936"/>
    <lineage>
        <taxon>Bacteria</taxon>
        <taxon>Bacillati</taxon>
        <taxon>Actinomycetota</taxon>
        <taxon>Actinomycetes</taxon>
        <taxon>Micrococcales</taxon>
        <taxon>Brevibacteriaceae</taxon>
        <taxon>Brevibacterium</taxon>
    </lineage>
</organism>
<proteinExistence type="predicted"/>
<evidence type="ECO:0000256" key="1">
    <source>
        <dbReference type="SAM" id="MobiDB-lite"/>
    </source>
</evidence>
<comment type="caution">
    <text evidence="2">The sequence shown here is derived from an EMBL/GenBank/DDBJ whole genome shotgun (WGS) entry which is preliminary data.</text>
</comment>
<sequence length="136" mass="15090">MAEKAKETAEHDREFAASEKRYEDRRDAVVAFQKAALDEQDAIVRYEYDYDNRGFSPGDIHDDYQFDALNEALAAVELLATDDVIDAANAVRDAVVKRFSDPRAQPVLRDSLAAYKRASRLMLGTAGTPTSAISSD</sequence>
<protein>
    <submittedName>
        <fullName evidence="2">Uncharacterized protein</fullName>
    </submittedName>
</protein>
<name>A0ABP8EFK8_9MICO</name>
<reference evidence="3" key="1">
    <citation type="journal article" date="2019" name="Int. J. Syst. Evol. Microbiol.">
        <title>The Global Catalogue of Microorganisms (GCM) 10K type strain sequencing project: providing services to taxonomists for standard genome sequencing and annotation.</title>
        <authorList>
            <consortium name="The Broad Institute Genomics Platform"/>
            <consortium name="The Broad Institute Genome Sequencing Center for Infectious Disease"/>
            <person name="Wu L."/>
            <person name="Ma J."/>
        </authorList>
    </citation>
    <scope>NUCLEOTIDE SEQUENCE [LARGE SCALE GENOMIC DNA]</scope>
    <source>
        <strain evidence="3">JCM 17458</strain>
    </source>
</reference>
<evidence type="ECO:0000313" key="2">
    <source>
        <dbReference type="EMBL" id="GAA4282742.1"/>
    </source>
</evidence>
<gene>
    <name evidence="2" type="ORF">GCM10022261_02730</name>
</gene>
<accession>A0ABP8EFK8</accession>
<dbReference type="EMBL" id="BAABAZ010000003">
    <property type="protein sequence ID" value="GAA4282742.1"/>
    <property type="molecule type" value="Genomic_DNA"/>
</dbReference>
<evidence type="ECO:0000313" key="3">
    <source>
        <dbReference type="Proteomes" id="UP001501586"/>
    </source>
</evidence>
<feature type="region of interest" description="Disordered" evidence="1">
    <location>
        <begin position="1"/>
        <end position="21"/>
    </location>
</feature>